<evidence type="ECO:0000313" key="1">
    <source>
        <dbReference type="EMBL" id="CRL30963.1"/>
    </source>
</evidence>
<evidence type="ECO:0000313" key="2">
    <source>
        <dbReference type="Proteomes" id="UP000053732"/>
    </source>
</evidence>
<organism evidence="1 2">
    <name type="scientific">Penicillium camemberti (strain FM 013)</name>
    <dbReference type="NCBI Taxonomy" id="1429867"/>
    <lineage>
        <taxon>Eukaryota</taxon>
        <taxon>Fungi</taxon>
        <taxon>Dikarya</taxon>
        <taxon>Ascomycota</taxon>
        <taxon>Pezizomycotina</taxon>
        <taxon>Eurotiomycetes</taxon>
        <taxon>Eurotiomycetidae</taxon>
        <taxon>Eurotiales</taxon>
        <taxon>Aspergillaceae</taxon>
        <taxon>Penicillium</taxon>
    </lineage>
</organism>
<dbReference type="Pfam" id="PF08982">
    <property type="entry name" value="AtaL"/>
    <property type="match status" value="1"/>
</dbReference>
<name>A0A0G4PXC0_PENC3</name>
<gene>
    <name evidence="1" type="ORF">PCAMFM013_S065g000013</name>
</gene>
<reference evidence="1 2" key="1">
    <citation type="journal article" date="2014" name="Nat. Commun.">
        <title>Multiple recent horizontal transfers of a large genomic region in cheese making fungi.</title>
        <authorList>
            <person name="Cheeseman K."/>
            <person name="Ropars J."/>
            <person name="Renault P."/>
            <person name="Dupont J."/>
            <person name="Gouzy J."/>
            <person name="Branca A."/>
            <person name="Abraham A.L."/>
            <person name="Ceppi M."/>
            <person name="Conseiller E."/>
            <person name="Debuchy R."/>
            <person name="Malagnac F."/>
            <person name="Goarin A."/>
            <person name="Silar P."/>
            <person name="Lacoste S."/>
            <person name="Sallet E."/>
            <person name="Bensimon A."/>
            <person name="Giraud T."/>
            <person name="Brygoo Y."/>
        </authorList>
    </citation>
    <scope>NUCLEOTIDE SEQUENCE [LARGE SCALE GENOMIC DNA]</scope>
    <source>
        <strain evidence="2">FM 013</strain>
    </source>
</reference>
<dbReference type="STRING" id="1429867.A0A0G4PXC0"/>
<dbReference type="Gene3D" id="3.30.530.20">
    <property type="match status" value="1"/>
</dbReference>
<proteinExistence type="predicted"/>
<keyword evidence="2" id="KW-1185">Reference proteome</keyword>
<dbReference type="InterPro" id="IPR015075">
    <property type="entry name" value="AtaL"/>
</dbReference>
<sequence length="176" mass="19783">MIVLNVAYSEPVNCSDSLTPILTQEQVWKGLEMKARQPQDFIPSFDDSRVIEDRDDGSYIVREAHVASDLRESPMAGRWTREECRLYKPIMSHFTLPAGSIIQNILSVGPDMALYLTFTHQWKIHDIEPGTKEAEKAQDDHMRIAVSSVQGTIKALRKLAEEAAVSTGKAHNHPNV</sequence>
<dbReference type="EMBL" id="HG793198">
    <property type="protein sequence ID" value="CRL30963.1"/>
    <property type="molecule type" value="Genomic_DNA"/>
</dbReference>
<accession>A0A0G4PXC0</accession>
<protein>
    <submittedName>
        <fullName evidence="1">Uncharacterized protein</fullName>
    </submittedName>
</protein>
<dbReference type="SUPFAM" id="SSF55961">
    <property type="entry name" value="Bet v1-like"/>
    <property type="match status" value="1"/>
</dbReference>
<dbReference type="AlphaFoldDB" id="A0A0G4PXC0"/>
<dbReference type="Proteomes" id="UP000053732">
    <property type="component" value="Unassembled WGS sequence"/>
</dbReference>
<dbReference type="InterPro" id="IPR023393">
    <property type="entry name" value="START-like_dom_sf"/>
</dbReference>